<dbReference type="OrthoDB" id="5356505at2"/>
<dbReference type="EMBL" id="ABCK01000001">
    <property type="protein sequence ID" value="EDM29749.1"/>
    <property type="molecule type" value="Genomic_DNA"/>
</dbReference>
<sequence length="186" mass="21386">MIIYRLKFDFNNCEWLYNVQSDRDEYIFNGDSLSESWKTLNLYTDRPNSIKDLSKYGVGVIVFSSKVLENDKLLTCLELGGELLPVEIEEVGKAYIYNITSVCNAIDSQKTIYRYALSDKPFAIGFEKPTFIKNRLSNSSIFKVPLTSKTEIYVQLDGLEDSSFNFKKIIEESGIKGLNFTEVYKE</sequence>
<dbReference type="AlphaFoldDB" id="A6DG19"/>
<proteinExistence type="predicted"/>
<gene>
    <name evidence="1" type="ORF">LNTAR_18403</name>
</gene>
<dbReference type="STRING" id="313628.LNTAR_18403"/>
<evidence type="ECO:0000313" key="2">
    <source>
        <dbReference type="Proteomes" id="UP000004947"/>
    </source>
</evidence>
<name>A6DG19_9BACT</name>
<protein>
    <submittedName>
        <fullName evidence="1">Uncharacterized protein</fullName>
    </submittedName>
</protein>
<comment type="caution">
    <text evidence="1">The sequence shown here is derived from an EMBL/GenBank/DDBJ whole genome shotgun (WGS) entry which is preliminary data.</text>
</comment>
<evidence type="ECO:0000313" key="1">
    <source>
        <dbReference type="EMBL" id="EDM29749.1"/>
    </source>
</evidence>
<keyword evidence="2" id="KW-1185">Reference proteome</keyword>
<organism evidence="1 2">
    <name type="scientific">Lentisphaera araneosa HTCC2155</name>
    <dbReference type="NCBI Taxonomy" id="313628"/>
    <lineage>
        <taxon>Bacteria</taxon>
        <taxon>Pseudomonadati</taxon>
        <taxon>Lentisphaerota</taxon>
        <taxon>Lentisphaeria</taxon>
        <taxon>Lentisphaerales</taxon>
        <taxon>Lentisphaeraceae</taxon>
        <taxon>Lentisphaera</taxon>
    </lineage>
</organism>
<dbReference type="Proteomes" id="UP000004947">
    <property type="component" value="Unassembled WGS sequence"/>
</dbReference>
<reference evidence="1 2" key="1">
    <citation type="journal article" date="2010" name="J. Bacteriol.">
        <title>Genome sequence of Lentisphaera araneosa HTCC2155T, the type species of the order Lentisphaerales in the phylum Lentisphaerae.</title>
        <authorList>
            <person name="Thrash J.C."/>
            <person name="Cho J.C."/>
            <person name="Vergin K.L."/>
            <person name="Morris R.M."/>
            <person name="Giovannoni S.J."/>
        </authorList>
    </citation>
    <scope>NUCLEOTIDE SEQUENCE [LARGE SCALE GENOMIC DNA]</scope>
    <source>
        <strain evidence="1 2">HTCC2155</strain>
    </source>
</reference>
<dbReference type="RefSeq" id="WP_007276866.1">
    <property type="nucleotide sequence ID" value="NZ_ABCK01000001.1"/>
</dbReference>
<accession>A6DG19</accession>